<keyword evidence="2" id="KW-1185">Reference proteome</keyword>
<dbReference type="AlphaFoldDB" id="G4YVC2"/>
<evidence type="ECO:0000313" key="1">
    <source>
        <dbReference type="EMBL" id="EGZ24928.1"/>
    </source>
</evidence>
<dbReference type="RefSeq" id="XP_009520216.1">
    <property type="nucleotide sequence ID" value="XM_009521921.1"/>
</dbReference>
<dbReference type="KEGG" id="psoj:PHYSODRAFT_285002"/>
<organism evidence="1 2">
    <name type="scientific">Phytophthora sojae (strain P6497)</name>
    <name type="common">Soybean stem and root rot agent</name>
    <name type="synonym">Phytophthora megasperma f. sp. glycines</name>
    <dbReference type="NCBI Taxonomy" id="1094619"/>
    <lineage>
        <taxon>Eukaryota</taxon>
        <taxon>Sar</taxon>
        <taxon>Stramenopiles</taxon>
        <taxon>Oomycota</taxon>
        <taxon>Peronosporomycetes</taxon>
        <taxon>Peronosporales</taxon>
        <taxon>Peronosporaceae</taxon>
        <taxon>Phytophthora</taxon>
    </lineage>
</organism>
<protein>
    <submittedName>
        <fullName evidence="1">Uncharacterized protein</fullName>
    </submittedName>
</protein>
<evidence type="ECO:0000313" key="2">
    <source>
        <dbReference type="Proteomes" id="UP000002640"/>
    </source>
</evidence>
<dbReference type="GeneID" id="20639918"/>
<name>G4YVC2_PHYSP</name>
<dbReference type="InParanoid" id="G4YVC2"/>
<reference evidence="1 2" key="1">
    <citation type="journal article" date="2006" name="Science">
        <title>Phytophthora genome sequences uncover evolutionary origins and mechanisms of pathogenesis.</title>
        <authorList>
            <person name="Tyler B.M."/>
            <person name="Tripathy S."/>
            <person name="Zhang X."/>
            <person name="Dehal P."/>
            <person name="Jiang R.H."/>
            <person name="Aerts A."/>
            <person name="Arredondo F.D."/>
            <person name="Baxter L."/>
            <person name="Bensasson D."/>
            <person name="Beynon J.L."/>
            <person name="Chapman J."/>
            <person name="Damasceno C.M."/>
            <person name="Dorrance A.E."/>
            <person name="Dou D."/>
            <person name="Dickerman A.W."/>
            <person name="Dubchak I.L."/>
            <person name="Garbelotto M."/>
            <person name="Gijzen M."/>
            <person name="Gordon S.G."/>
            <person name="Govers F."/>
            <person name="Grunwald N.J."/>
            <person name="Huang W."/>
            <person name="Ivors K.L."/>
            <person name="Jones R.W."/>
            <person name="Kamoun S."/>
            <person name="Krampis K."/>
            <person name="Lamour K.H."/>
            <person name="Lee M.K."/>
            <person name="McDonald W.H."/>
            <person name="Medina M."/>
            <person name="Meijer H.J."/>
            <person name="Nordberg E.K."/>
            <person name="Maclean D.J."/>
            <person name="Ospina-Giraldo M.D."/>
            <person name="Morris P.F."/>
            <person name="Phuntumart V."/>
            <person name="Putnam N.H."/>
            <person name="Rash S."/>
            <person name="Rose J.K."/>
            <person name="Sakihama Y."/>
            <person name="Salamov A.A."/>
            <person name="Savidor A."/>
            <person name="Scheuring C.F."/>
            <person name="Smith B.M."/>
            <person name="Sobral B.W."/>
            <person name="Terry A."/>
            <person name="Torto-Alalibo T.A."/>
            <person name="Win J."/>
            <person name="Xu Z."/>
            <person name="Zhang H."/>
            <person name="Grigoriev I.V."/>
            <person name="Rokhsar D.S."/>
            <person name="Boore J.L."/>
        </authorList>
    </citation>
    <scope>NUCLEOTIDE SEQUENCE [LARGE SCALE GENOMIC DNA]</scope>
    <source>
        <strain evidence="1 2">P6497</strain>
    </source>
</reference>
<dbReference type="Proteomes" id="UP000002640">
    <property type="component" value="Unassembled WGS sequence"/>
</dbReference>
<accession>G4YVC2</accession>
<proteinExistence type="predicted"/>
<gene>
    <name evidence="1" type="ORF">PHYSODRAFT_285002</name>
</gene>
<dbReference type="EMBL" id="JH159152">
    <property type="protein sequence ID" value="EGZ24928.1"/>
    <property type="molecule type" value="Genomic_DNA"/>
</dbReference>
<sequence length="121" mass="13380">MADEGSRYWSSSRATTAIALQEGGDSMDCCHGGGRPSLRPLFQARGRRPRFKPPRRHLGGAVMRCWSLGSRILQHAPDERDYAQVKSQWDSGYYGRIQVGAGPVPCACRTSWVARSITCPL</sequence>